<keyword evidence="5" id="KW-0732">Signal</keyword>
<dbReference type="Proteomes" id="UP001267290">
    <property type="component" value="Unassembled WGS sequence"/>
</dbReference>
<organism evidence="7 8">
    <name type="scientific">Paenibacillus qinlingensis</name>
    <dbReference type="NCBI Taxonomy" id="1837343"/>
    <lineage>
        <taxon>Bacteria</taxon>
        <taxon>Bacillati</taxon>
        <taxon>Bacillota</taxon>
        <taxon>Bacilli</taxon>
        <taxon>Bacillales</taxon>
        <taxon>Paenibacillaceae</taxon>
        <taxon>Paenibacillus</taxon>
    </lineage>
</organism>
<evidence type="ECO:0000256" key="3">
    <source>
        <dbReference type="ARBA" id="ARBA00022801"/>
    </source>
</evidence>
<dbReference type="InterPro" id="IPR012854">
    <property type="entry name" value="Cu_amine_oxidase-like_N"/>
</dbReference>
<dbReference type="PROSITE" id="PS51935">
    <property type="entry name" value="NLPC_P60"/>
    <property type="match status" value="1"/>
</dbReference>
<evidence type="ECO:0000313" key="8">
    <source>
        <dbReference type="Proteomes" id="UP001267290"/>
    </source>
</evidence>
<dbReference type="InterPro" id="IPR051202">
    <property type="entry name" value="Peptidase_C40"/>
</dbReference>
<dbReference type="InterPro" id="IPR000064">
    <property type="entry name" value="NLP_P60_dom"/>
</dbReference>
<keyword evidence="4" id="KW-0788">Thiol protease</keyword>
<dbReference type="Gene3D" id="3.30.457.10">
    <property type="entry name" value="Copper amine oxidase-like, N-terminal domain"/>
    <property type="match status" value="1"/>
</dbReference>
<keyword evidence="2" id="KW-0645">Protease</keyword>
<dbReference type="EMBL" id="JAVDSB010000001">
    <property type="protein sequence ID" value="MDR6550008.1"/>
    <property type="molecule type" value="Genomic_DNA"/>
</dbReference>
<dbReference type="InterPro" id="IPR038765">
    <property type="entry name" value="Papain-like_cys_pep_sf"/>
</dbReference>
<dbReference type="RefSeq" id="WP_310224368.1">
    <property type="nucleotide sequence ID" value="NZ_JAVDSB010000001.1"/>
</dbReference>
<feature type="chain" id="PRO_5045136513" evidence="5">
    <location>
        <begin position="29"/>
        <end position="347"/>
    </location>
</feature>
<feature type="domain" description="NlpC/P60" evidence="6">
    <location>
        <begin position="223"/>
        <end position="347"/>
    </location>
</feature>
<evidence type="ECO:0000259" key="6">
    <source>
        <dbReference type="PROSITE" id="PS51935"/>
    </source>
</evidence>
<keyword evidence="8" id="KW-1185">Reference proteome</keyword>
<feature type="signal peptide" evidence="5">
    <location>
        <begin position="1"/>
        <end position="28"/>
    </location>
</feature>
<evidence type="ECO:0000313" key="7">
    <source>
        <dbReference type="EMBL" id="MDR6550008.1"/>
    </source>
</evidence>
<dbReference type="InterPro" id="IPR036582">
    <property type="entry name" value="Mao_N_sf"/>
</dbReference>
<dbReference type="Gene3D" id="2.30.30.40">
    <property type="entry name" value="SH3 Domains"/>
    <property type="match status" value="1"/>
</dbReference>
<dbReference type="SUPFAM" id="SSF54001">
    <property type="entry name" value="Cysteine proteinases"/>
    <property type="match status" value="1"/>
</dbReference>
<comment type="caution">
    <text evidence="7">The sequence shown here is derived from an EMBL/GenBank/DDBJ whole genome shotgun (WGS) entry which is preliminary data.</text>
</comment>
<gene>
    <name evidence="7" type="ORF">J2736_001191</name>
</gene>
<evidence type="ECO:0000256" key="5">
    <source>
        <dbReference type="SAM" id="SignalP"/>
    </source>
</evidence>
<dbReference type="PANTHER" id="PTHR47053">
    <property type="entry name" value="MUREIN DD-ENDOPEPTIDASE MEPH-RELATED"/>
    <property type="match status" value="1"/>
</dbReference>
<sequence>MRIRTGLLLGAKMTIVSLLLLHGTSAQAAETVPAPPTVYLDGHPLSFETPPVIENGSSLVPMRALFEAEGATITWDENTRTVTAVKAGTTVTYRIGDMFATKNKEQLALPLPGKIIDGSTMIPLRFISETLGNLVKWHDYSRSITISSIHNYETTIQYGVNLRDIPEKDDDTSVLRMLSKTDKIHVIREINSNWLEVQTQDNTIGFISAASMYTDYTSTGLAAKQADALIAFGSQFLGTPYEFGAKPGQTKTFDCSSFVNYVFDKVLSIDLPRVSYDQALQGKEVALSDIRKGDLLFFTARGLDIGHVGIYAGDGRILQTYSKEDGVHFTEFDEKWKKRFVTARRLF</sequence>
<protein>
    <submittedName>
        <fullName evidence="7">Cell wall-associated NlpC family hydrolase</fullName>
    </submittedName>
</protein>
<evidence type="ECO:0000256" key="1">
    <source>
        <dbReference type="ARBA" id="ARBA00007074"/>
    </source>
</evidence>
<evidence type="ECO:0000256" key="2">
    <source>
        <dbReference type="ARBA" id="ARBA00022670"/>
    </source>
</evidence>
<proteinExistence type="inferred from homology"/>
<evidence type="ECO:0000256" key="4">
    <source>
        <dbReference type="ARBA" id="ARBA00022807"/>
    </source>
</evidence>
<comment type="similarity">
    <text evidence="1">Belongs to the peptidase C40 family.</text>
</comment>
<dbReference type="Pfam" id="PF07833">
    <property type="entry name" value="Cu_amine_oxidN1"/>
    <property type="match status" value="1"/>
</dbReference>
<dbReference type="PANTHER" id="PTHR47053:SF1">
    <property type="entry name" value="MUREIN DD-ENDOPEPTIDASE MEPH-RELATED"/>
    <property type="match status" value="1"/>
</dbReference>
<dbReference type="Pfam" id="PF00877">
    <property type="entry name" value="NLPC_P60"/>
    <property type="match status" value="1"/>
</dbReference>
<accession>A0ABU1NR98</accession>
<reference evidence="7 8" key="1">
    <citation type="submission" date="2023-07" db="EMBL/GenBank/DDBJ databases">
        <title>Sorghum-associated microbial communities from plants grown in Nebraska, USA.</title>
        <authorList>
            <person name="Schachtman D."/>
        </authorList>
    </citation>
    <scope>NUCLEOTIDE SEQUENCE [LARGE SCALE GENOMIC DNA]</scope>
    <source>
        <strain evidence="7 8">CC258</strain>
    </source>
</reference>
<dbReference type="Gene3D" id="3.90.1720.10">
    <property type="entry name" value="endopeptidase domain like (from Nostoc punctiforme)"/>
    <property type="match status" value="1"/>
</dbReference>
<keyword evidence="3 7" id="KW-0378">Hydrolase</keyword>
<name>A0ABU1NR98_9BACL</name>
<dbReference type="GO" id="GO:0016787">
    <property type="term" value="F:hydrolase activity"/>
    <property type="evidence" value="ECO:0007669"/>
    <property type="project" value="UniProtKB-KW"/>
</dbReference>
<dbReference type="SUPFAM" id="SSF55383">
    <property type="entry name" value="Copper amine oxidase, domain N"/>
    <property type="match status" value="1"/>
</dbReference>